<feature type="transmembrane region" description="Helical" evidence="8">
    <location>
        <begin position="410"/>
        <end position="428"/>
    </location>
</feature>
<dbReference type="GO" id="GO:0071916">
    <property type="term" value="F:dipeptide transmembrane transporter activity"/>
    <property type="evidence" value="ECO:0007669"/>
    <property type="project" value="UniProtKB-ARBA"/>
</dbReference>
<evidence type="ECO:0000256" key="3">
    <source>
        <dbReference type="ARBA" id="ARBA00022448"/>
    </source>
</evidence>
<proteinExistence type="inferred from homology"/>
<keyword evidence="6 8" id="KW-0472">Membrane</keyword>
<feature type="transmembrane region" description="Helical" evidence="8">
    <location>
        <begin position="483"/>
        <end position="507"/>
    </location>
</feature>
<keyword evidence="5 8" id="KW-1133">Transmembrane helix</keyword>
<evidence type="ECO:0000256" key="4">
    <source>
        <dbReference type="ARBA" id="ARBA00022692"/>
    </source>
</evidence>
<evidence type="ECO:0000256" key="2">
    <source>
        <dbReference type="ARBA" id="ARBA00005982"/>
    </source>
</evidence>
<dbReference type="OrthoDB" id="8904098at2759"/>
<feature type="transmembrane region" description="Helical" evidence="8">
    <location>
        <begin position="130"/>
        <end position="147"/>
    </location>
</feature>
<keyword evidence="10" id="KW-1185">Reference proteome</keyword>
<dbReference type="InterPro" id="IPR036259">
    <property type="entry name" value="MFS_trans_sf"/>
</dbReference>
<feature type="transmembrane region" description="Helical" evidence="8">
    <location>
        <begin position="154"/>
        <end position="173"/>
    </location>
</feature>
<keyword evidence="4 7" id="KW-0812">Transmembrane</keyword>
<feature type="transmembrane region" description="Helical" evidence="8">
    <location>
        <begin position="519"/>
        <end position="541"/>
    </location>
</feature>
<feature type="transmembrane region" description="Helical" evidence="8">
    <location>
        <begin position="440"/>
        <end position="463"/>
    </location>
</feature>
<protein>
    <submittedName>
        <fullName evidence="9">PTR2-domain-containing protein</fullName>
    </submittedName>
</protein>
<dbReference type="InterPro" id="IPR000109">
    <property type="entry name" value="POT_fam"/>
</dbReference>
<sequence length="608" mass="67415">MSGLAIDDAVIGAKHNPALAETIPEKHESEVPTYTKEAKITAEEDDDYPTAEELDSLRRIPDKVPWKAFPIAFVELCERFSYYGTTVVFTNFIQQPLPPGSRTGAGHEGQSGALDLGQRASTGLGTFNQFWVYLMPLVGAYVADTYWGRYKTICVALGITLIGHILLIVSALPDVIENPNGSVGCFSIAIIIMGLGTGAFKANISPLVAEQYTQTRMKVTTQPSGERVILDPALTTNKIYNWFYLMINIGALVGQISMVYAEKYVGFWLSFTLPTAVLMLCPLVMFWGRNKYITHPPAGSVLSKAMRIWVLGMKGRWSINPFITYKNMNDGSFWERVKPSNFTPESKPSWMTFDDLWVDEVRRGFKACTVFLWFPLYWLTYNQINNNLTSQAAVMNTHGLPNDIMSNLDPFALIILIPLCDLVIYPALRKAGIRFTPIKRIAAGFLTGSMAMIWAAVIQGYLYKHSDCGSHAAECETTVNINVWAQTGSYVLIAISEIFASVTGLEYAFTKAPRNMRSLVMSCFLVMNAIAAAIGEAFITLSEDPLLVWNYGSMAVIAFISMLGFWIQFRNLDKQEDELNTLPEGHHVGGARDAEEHAIPQAASQNAS</sequence>
<dbReference type="Proteomes" id="UP000277580">
    <property type="component" value="Unassembled WGS sequence"/>
</dbReference>
<feature type="transmembrane region" description="Helical" evidence="8">
    <location>
        <begin position="267"/>
        <end position="287"/>
    </location>
</feature>
<dbReference type="PROSITE" id="PS01023">
    <property type="entry name" value="PTR2_2"/>
    <property type="match status" value="1"/>
</dbReference>
<dbReference type="AlphaFoldDB" id="A0A3N4KFN7"/>
<dbReference type="Gene3D" id="1.20.1250.20">
    <property type="entry name" value="MFS general substrate transporter like domains"/>
    <property type="match status" value="1"/>
</dbReference>
<comment type="similarity">
    <text evidence="2 7">Belongs to the major facilitator superfamily. Proton-dependent oligopeptide transporter (POT/PTR) (TC 2.A.17) family.</text>
</comment>
<dbReference type="FunFam" id="1.20.1250.20:FF:000085">
    <property type="entry name" value="MFS peptide transporter Ptr2"/>
    <property type="match status" value="1"/>
</dbReference>
<evidence type="ECO:0000256" key="8">
    <source>
        <dbReference type="SAM" id="Phobius"/>
    </source>
</evidence>
<name>A0A3N4KFN7_9PEZI</name>
<accession>A0A3N4KFN7</accession>
<evidence type="ECO:0000256" key="1">
    <source>
        <dbReference type="ARBA" id="ARBA00004141"/>
    </source>
</evidence>
<evidence type="ECO:0000313" key="9">
    <source>
        <dbReference type="EMBL" id="RPB08288.1"/>
    </source>
</evidence>
<keyword evidence="3 7" id="KW-0813">Transport</keyword>
<dbReference type="EMBL" id="ML119165">
    <property type="protein sequence ID" value="RPB08288.1"/>
    <property type="molecule type" value="Genomic_DNA"/>
</dbReference>
<feature type="transmembrane region" description="Helical" evidence="8">
    <location>
        <begin position="242"/>
        <end position="261"/>
    </location>
</feature>
<evidence type="ECO:0000313" key="10">
    <source>
        <dbReference type="Proteomes" id="UP000277580"/>
    </source>
</evidence>
<evidence type="ECO:0000256" key="6">
    <source>
        <dbReference type="ARBA" id="ARBA00023136"/>
    </source>
</evidence>
<dbReference type="InParanoid" id="A0A3N4KFN7"/>
<dbReference type="PANTHER" id="PTHR11654">
    <property type="entry name" value="OLIGOPEPTIDE TRANSPORTER-RELATED"/>
    <property type="match status" value="1"/>
</dbReference>
<dbReference type="SUPFAM" id="SSF103473">
    <property type="entry name" value="MFS general substrate transporter"/>
    <property type="match status" value="1"/>
</dbReference>
<feature type="transmembrane region" description="Helical" evidence="8">
    <location>
        <begin position="364"/>
        <end position="381"/>
    </location>
</feature>
<comment type="subcellular location">
    <subcellularLocation>
        <location evidence="1 7">Membrane</location>
        <topology evidence="1 7">Multi-pass membrane protein</topology>
    </subcellularLocation>
</comment>
<organism evidence="9 10">
    <name type="scientific">Morchella conica CCBAS932</name>
    <dbReference type="NCBI Taxonomy" id="1392247"/>
    <lineage>
        <taxon>Eukaryota</taxon>
        <taxon>Fungi</taxon>
        <taxon>Dikarya</taxon>
        <taxon>Ascomycota</taxon>
        <taxon>Pezizomycotina</taxon>
        <taxon>Pezizomycetes</taxon>
        <taxon>Pezizales</taxon>
        <taxon>Morchellaceae</taxon>
        <taxon>Morchella</taxon>
    </lineage>
</organism>
<feature type="transmembrane region" description="Helical" evidence="8">
    <location>
        <begin position="547"/>
        <end position="567"/>
    </location>
</feature>
<dbReference type="InterPro" id="IPR018456">
    <property type="entry name" value="PTR2_symporter_CS"/>
</dbReference>
<dbReference type="GO" id="GO:0005886">
    <property type="term" value="C:plasma membrane"/>
    <property type="evidence" value="ECO:0007669"/>
    <property type="project" value="UniProtKB-ARBA"/>
</dbReference>
<dbReference type="Pfam" id="PF00854">
    <property type="entry name" value="PTR2"/>
    <property type="match status" value="1"/>
</dbReference>
<reference evidence="9 10" key="1">
    <citation type="journal article" date="2018" name="Nat. Ecol. Evol.">
        <title>Pezizomycetes genomes reveal the molecular basis of ectomycorrhizal truffle lifestyle.</title>
        <authorList>
            <person name="Murat C."/>
            <person name="Payen T."/>
            <person name="Noel B."/>
            <person name="Kuo A."/>
            <person name="Morin E."/>
            <person name="Chen J."/>
            <person name="Kohler A."/>
            <person name="Krizsan K."/>
            <person name="Balestrini R."/>
            <person name="Da Silva C."/>
            <person name="Montanini B."/>
            <person name="Hainaut M."/>
            <person name="Levati E."/>
            <person name="Barry K.W."/>
            <person name="Belfiori B."/>
            <person name="Cichocki N."/>
            <person name="Clum A."/>
            <person name="Dockter R.B."/>
            <person name="Fauchery L."/>
            <person name="Guy J."/>
            <person name="Iotti M."/>
            <person name="Le Tacon F."/>
            <person name="Lindquist E.A."/>
            <person name="Lipzen A."/>
            <person name="Malagnac F."/>
            <person name="Mello A."/>
            <person name="Molinier V."/>
            <person name="Miyauchi S."/>
            <person name="Poulain J."/>
            <person name="Riccioni C."/>
            <person name="Rubini A."/>
            <person name="Sitrit Y."/>
            <person name="Splivallo R."/>
            <person name="Traeger S."/>
            <person name="Wang M."/>
            <person name="Zifcakova L."/>
            <person name="Wipf D."/>
            <person name="Zambonelli A."/>
            <person name="Paolocci F."/>
            <person name="Nowrousian M."/>
            <person name="Ottonello S."/>
            <person name="Baldrian P."/>
            <person name="Spatafora J.W."/>
            <person name="Henrissat B."/>
            <person name="Nagy L.G."/>
            <person name="Aury J.M."/>
            <person name="Wincker P."/>
            <person name="Grigoriev I.V."/>
            <person name="Bonfante P."/>
            <person name="Martin F.M."/>
        </authorList>
    </citation>
    <scope>NUCLEOTIDE SEQUENCE [LARGE SCALE GENOMIC DNA]</scope>
    <source>
        <strain evidence="9 10">CCBAS932</strain>
    </source>
</reference>
<evidence type="ECO:0000256" key="5">
    <source>
        <dbReference type="ARBA" id="ARBA00022989"/>
    </source>
</evidence>
<gene>
    <name evidence="9" type="ORF">P167DRAFT_494298</name>
</gene>
<evidence type="ECO:0000256" key="7">
    <source>
        <dbReference type="RuleBase" id="RU003755"/>
    </source>
</evidence>
<feature type="transmembrane region" description="Helical" evidence="8">
    <location>
        <begin position="179"/>
        <end position="200"/>
    </location>
</feature>